<keyword evidence="1" id="KW-0946">Virion</keyword>
<dbReference type="Pfam" id="PF11007">
    <property type="entry name" value="CotJA"/>
    <property type="match status" value="1"/>
</dbReference>
<keyword evidence="1" id="KW-0167">Capsid protein</keyword>
<evidence type="ECO:0000313" key="1">
    <source>
        <dbReference type="EMBL" id="ARI79180.1"/>
    </source>
</evidence>
<dbReference type="EMBL" id="CP020772">
    <property type="protein sequence ID" value="ARI79180.1"/>
    <property type="molecule type" value="Genomic_DNA"/>
</dbReference>
<dbReference type="AlphaFoldDB" id="A0A1W6A114"/>
<sequence>MFTPIKFYQPYHGPFDPCPPRPYASYQTPPNLYVGFQQPNLPQFPLEKALYKGTLWPCFYDPYPTPIPEGGKR</sequence>
<dbReference type="RefSeq" id="WP_085031934.1">
    <property type="nucleotide sequence ID" value="NZ_CP020772.1"/>
</dbReference>
<dbReference type="Proteomes" id="UP000192527">
    <property type="component" value="Chromosome"/>
</dbReference>
<reference evidence="1 2" key="1">
    <citation type="submission" date="2017-04" db="EMBL/GenBank/DDBJ databases">
        <title>The whole genome sequencing and assembly of Halobacillus mangrovi strain.</title>
        <authorList>
            <person name="Lee S.-J."/>
            <person name="Park M.-K."/>
            <person name="Kim J.-Y."/>
            <person name="Lee Y.-J."/>
            <person name="Yi H."/>
            <person name="Bahn Y.-S."/>
            <person name="Kim J.F."/>
            <person name="Lee D.-W."/>
        </authorList>
    </citation>
    <scope>NUCLEOTIDE SEQUENCE [LARGE SCALE GENOMIC DNA]</scope>
    <source>
        <strain evidence="1 2">KTB 131</strain>
    </source>
</reference>
<protein>
    <submittedName>
        <fullName evidence="1">Spore coat protein CotJA</fullName>
    </submittedName>
</protein>
<dbReference type="OrthoDB" id="2376696at2"/>
<organism evidence="1 2">
    <name type="scientific">Halobacillus mangrovi</name>
    <dbReference type="NCBI Taxonomy" id="402384"/>
    <lineage>
        <taxon>Bacteria</taxon>
        <taxon>Bacillati</taxon>
        <taxon>Bacillota</taxon>
        <taxon>Bacilli</taxon>
        <taxon>Bacillales</taxon>
        <taxon>Bacillaceae</taxon>
        <taxon>Halobacillus</taxon>
    </lineage>
</organism>
<dbReference type="InterPro" id="IPR020256">
    <property type="entry name" value="Spore_coat_CotJA"/>
</dbReference>
<dbReference type="KEGG" id="hmn:HM131_10390"/>
<dbReference type="STRING" id="402384.HM131_10390"/>
<proteinExistence type="predicted"/>
<gene>
    <name evidence="1" type="ORF">HM131_10390</name>
</gene>
<keyword evidence="2" id="KW-1185">Reference proteome</keyword>
<accession>A0A1W6A114</accession>
<name>A0A1W6A114_9BACI</name>
<evidence type="ECO:0000313" key="2">
    <source>
        <dbReference type="Proteomes" id="UP000192527"/>
    </source>
</evidence>